<feature type="region of interest" description="Disordered" evidence="2">
    <location>
        <begin position="217"/>
        <end position="236"/>
    </location>
</feature>
<dbReference type="InterPro" id="IPR029063">
    <property type="entry name" value="SAM-dependent_MTases_sf"/>
</dbReference>
<dbReference type="GO" id="GO:0008168">
    <property type="term" value="F:methyltransferase activity"/>
    <property type="evidence" value="ECO:0007669"/>
    <property type="project" value="UniProtKB-KW"/>
</dbReference>
<gene>
    <name evidence="4" type="ORF">FB471_1765</name>
</gene>
<dbReference type="SUPFAM" id="SSF53335">
    <property type="entry name" value="S-adenosyl-L-methionine-dependent methyltransferases"/>
    <property type="match status" value="1"/>
</dbReference>
<dbReference type="GO" id="GO:0032259">
    <property type="term" value="P:methylation"/>
    <property type="evidence" value="ECO:0007669"/>
    <property type="project" value="UniProtKB-KW"/>
</dbReference>
<evidence type="ECO:0000256" key="1">
    <source>
        <dbReference type="ARBA" id="ARBA00022679"/>
    </source>
</evidence>
<comment type="caution">
    <text evidence="4">The sequence shown here is derived from an EMBL/GenBank/DDBJ whole genome shotgun (WGS) entry which is preliminary data.</text>
</comment>
<dbReference type="AlphaFoldDB" id="A0A542DG33"/>
<evidence type="ECO:0000259" key="3">
    <source>
        <dbReference type="Pfam" id="PF13649"/>
    </source>
</evidence>
<dbReference type="Proteomes" id="UP000320876">
    <property type="component" value="Unassembled WGS sequence"/>
</dbReference>
<dbReference type="PANTHER" id="PTHR43861">
    <property type="entry name" value="TRANS-ACONITATE 2-METHYLTRANSFERASE-RELATED"/>
    <property type="match status" value="1"/>
</dbReference>
<protein>
    <submittedName>
        <fullName evidence="4">Methyltransferase family protein</fullName>
    </submittedName>
</protein>
<organism evidence="4 5">
    <name type="scientific">Amycolatopsis cihanbeyliensis</name>
    <dbReference type="NCBI Taxonomy" id="1128664"/>
    <lineage>
        <taxon>Bacteria</taxon>
        <taxon>Bacillati</taxon>
        <taxon>Actinomycetota</taxon>
        <taxon>Actinomycetes</taxon>
        <taxon>Pseudonocardiales</taxon>
        <taxon>Pseudonocardiaceae</taxon>
        <taxon>Amycolatopsis</taxon>
    </lineage>
</organism>
<feature type="compositionally biased region" description="Gly residues" evidence="2">
    <location>
        <begin position="151"/>
        <end position="160"/>
    </location>
</feature>
<dbReference type="OrthoDB" id="9786503at2"/>
<proteinExistence type="predicted"/>
<sequence length="236" mass="25221">MTYEFDKQYWEQRWRQSGAGGGGSMGTGAPNPYLPRETGELVPGTALDAGCGAGAEAIWLAARGWRVTAADISPAALTRAAERARVSGVSERLRWVETDLSAWNPGMRFDLVTTHYAHPAIPQLEFYDRIAGWVAPGGTLLIVGHLHDHGAAGGGHGQSQGPGHHPPAEASATAAAITARLDETAWEVLTAEECDRTVTGHAGEQAHLHDVVVRATRRHRSHRADEHGRRVGAPVT</sequence>
<dbReference type="EMBL" id="VFML01000001">
    <property type="protein sequence ID" value="TQJ02048.1"/>
    <property type="molecule type" value="Genomic_DNA"/>
</dbReference>
<evidence type="ECO:0000313" key="4">
    <source>
        <dbReference type="EMBL" id="TQJ02048.1"/>
    </source>
</evidence>
<reference evidence="4 5" key="1">
    <citation type="submission" date="2019-06" db="EMBL/GenBank/DDBJ databases">
        <title>Sequencing the genomes of 1000 actinobacteria strains.</title>
        <authorList>
            <person name="Klenk H.-P."/>
        </authorList>
    </citation>
    <scope>NUCLEOTIDE SEQUENCE [LARGE SCALE GENOMIC DNA]</scope>
    <source>
        <strain evidence="4 5">DSM 45679</strain>
    </source>
</reference>
<dbReference type="RefSeq" id="WP_141996826.1">
    <property type="nucleotide sequence ID" value="NZ_VFML01000001.1"/>
</dbReference>
<feature type="compositionally biased region" description="Low complexity" evidence="2">
    <location>
        <begin position="161"/>
        <end position="171"/>
    </location>
</feature>
<evidence type="ECO:0000313" key="5">
    <source>
        <dbReference type="Proteomes" id="UP000320876"/>
    </source>
</evidence>
<keyword evidence="4" id="KW-0489">Methyltransferase</keyword>
<feature type="domain" description="Methyltransferase" evidence="3">
    <location>
        <begin position="47"/>
        <end position="138"/>
    </location>
</feature>
<name>A0A542DG33_AMYCI</name>
<feature type="region of interest" description="Disordered" evidence="2">
    <location>
        <begin position="151"/>
        <end position="171"/>
    </location>
</feature>
<keyword evidence="1 4" id="KW-0808">Transferase</keyword>
<dbReference type="Gene3D" id="3.40.50.150">
    <property type="entry name" value="Vaccinia Virus protein VP39"/>
    <property type="match status" value="1"/>
</dbReference>
<accession>A0A542DG33</accession>
<evidence type="ECO:0000256" key="2">
    <source>
        <dbReference type="SAM" id="MobiDB-lite"/>
    </source>
</evidence>
<dbReference type="Pfam" id="PF13649">
    <property type="entry name" value="Methyltransf_25"/>
    <property type="match status" value="1"/>
</dbReference>
<dbReference type="InterPro" id="IPR041698">
    <property type="entry name" value="Methyltransf_25"/>
</dbReference>
<dbReference type="CDD" id="cd02440">
    <property type="entry name" value="AdoMet_MTases"/>
    <property type="match status" value="1"/>
</dbReference>
<keyword evidence="5" id="KW-1185">Reference proteome</keyword>